<feature type="domain" description="Glycosyl transferase 48" evidence="1">
    <location>
        <begin position="174"/>
        <end position="249"/>
    </location>
</feature>
<dbReference type="AlphaFoldDB" id="A0A484NKJ8"/>
<dbReference type="GO" id="GO:0000148">
    <property type="term" value="C:1,3-beta-D-glucan synthase complex"/>
    <property type="evidence" value="ECO:0007669"/>
    <property type="project" value="InterPro"/>
</dbReference>
<evidence type="ECO:0000313" key="4">
    <source>
        <dbReference type="Proteomes" id="UP000595140"/>
    </source>
</evidence>
<evidence type="ECO:0000259" key="2">
    <source>
        <dbReference type="Pfam" id="PF25968"/>
    </source>
</evidence>
<dbReference type="GO" id="GO:0003843">
    <property type="term" value="F:1,3-beta-D-glucan synthase activity"/>
    <property type="evidence" value="ECO:0007669"/>
    <property type="project" value="InterPro"/>
</dbReference>
<dbReference type="Pfam" id="PF25968">
    <property type="entry name" value="CALS1"/>
    <property type="match status" value="1"/>
</dbReference>
<protein>
    <submittedName>
        <fullName evidence="3">Uncharacterized protein</fullName>
    </submittedName>
</protein>
<evidence type="ECO:0000259" key="1">
    <source>
        <dbReference type="Pfam" id="PF02364"/>
    </source>
</evidence>
<accession>A0A484NKJ8</accession>
<gene>
    <name evidence="3" type="ORF">CCAM_LOCUS43268</name>
</gene>
<dbReference type="PANTHER" id="PTHR12741:SF48">
    <property type="entry name" value="1,3-BETA-GLUCAN SYNTHASE COMPONENT FKS1-RELATED"/>
    <property type="match status" value="1"/>
</dbReference>
<dbReference type="PANTHER" id="PTHR12741">
    <property type="entry name" value="LYST-INTERACTING PROTEIN LIP5 DOPAMINE RESPONSIVE PROTEIN DRG-1"/>
    <property type="match status" value="1"/>
</dbReference>
<dbReference type="Pfam" id="PF02364">
    <property type="entry name" value="Glucan_synthase"/>
    <property type="match status" value="1"/>
</dbReference>
<feature type="domain" description="Callose synthase helical" evidence="2">
    <location>
        <begin position="22"/>
        <end position="127"/>
    </location>
</feature>
<dbReference type="InterPro" id="IPR058851">
    <property type="entry name" value="CALS1_helical"/>
</dbReference>
<sequence length="266" mass="30659">MELLLMPKNSGIIDNIPLVQWPLFLLASKIFLAKDTAIEGKEPRLSQEELWDRILRDDYMKYAVQECYYTLKLVLTSVLDTEGKKWVERIYDEIQRSIANMSILVDIELNKLPLRIQKVTALLGILEIYFVKLPGNPKLGEGKPENQNHAIIFTRGNAIQTIDMNQDNYFEEALKESSFVTLGQRVLANPLKVRMHYGHPDVFDRLFHITRGGISKASRVINMSEDIFSGFNSTLCQGNVTHHEYLQVTRFSLAGMWRSYFMILIS</sequence>
<dbReference type="InterPro" id="IPR003440">
    <property type="entry name" value="Glyco_trans_48_dom"/>
</dbReference>
<dbReference type="GO" id="GO:0006075">
    <property type="term" value="P:(1-&gt;3)-beta-D-glucan biosynthetic process"/>
    <property type="evidence" value="ECO:0007669"/>
    <property type="project" value="InterPro"/>
</dbReference>
<reference evidence="3 4" key="1">
    <citation type="submission" date="2018-04" db="EMBL/GenBank/DDBJ databases">
        <authorList>
            <person name="Vogel A."/>
        </authorList>
    </citation>
    <scope>NUCLEOTIDE SEQUENCE [LARGE SCALE GENOMIC DNA]</scope>
</reference>
<proteinExistence type="predicted"/>
<evidence type="ECO:0000313" key="3">
    <source>
        <dbReference type="EMBL" id="VFR01493.1"/>
    </source>
</evidence>
<keyword evidence="4" id="KW-1185">Reference proteome</keyword>
<organism evidence="3 4">
    <name type="scientific">Cuscuta campestris</name>
    <dbReference type="NCBI Taxonomy" id="132261"/>
    <lineage>
        <taxon>Eukaryota</taxon>
        <taxon>Viridiplantae</taxon>
        <taxon>Streptophyta</taxon>
        <taxon>Embryophyta</taxon>
        <taxon>Tracheophyta</taxon>
        <taxon>Spermatophyta</taxon>
        <taxon>Magnoliopsida</taxon>
        <taxon>eudicotyledons</taxon>
        <taxon>Gunneridae</taxon>
        <taxon>Pentapetalae</taxon>
        <taxon>asterids</taxon>
        <taxon>lamiids</taxon>
        <taxon>Solanales</taxon>
        <taxon>Convolvulaceae</taxon>
        <taxon>Cuscuteae</taxon>
        <taxon>Cuscuta</taxon>
        <taxon>Cuscuta subgen. Grammica</taxon>
        <taxon>Cuscuta sect. Cleistogrammica</taxon>
    </lineage>
</organism>
<dbReference type="Proteomes" id="UP000595140">
    <property type="component" value="Unassembled WGS sequence"/>
</dbReference>
<name>A0A484NKJ8_9ASTE</name>
<dbReference type="EMBL" id="OOIL02006764">
    <property type="protein sequence ID" value="VFR01493.1"/>
    <property type="molecule type" value="Genomic_DNA"/>
</dbReference>
<dbReference type="GO" id="GO:0005886">
    <property type="term" value="C:plasma membrane"/>
    <property type="evidence" value="ECO:0007669"/>
    <property type="project" value="TreeGrafter"/>
</dbReference>
<dbReference type="OrthoDB" id="1880850at2759"/>